<sequence length="213" mass="25072">MDLKDTNQNVEKELRDFAIKYESFKEINESRITALENEILSSKENCQQSLEKTENEKKLFEEMLEKLKVEIIDLKEKQKDSEGIIQKTKALISKYENNHVNLKKEIAEKDGKIKSLEDACLAAKDLLKAKLEQHRMTLQALKDKITKKDTALMNDKEVLQKSVNEYKKKIEEMEEKTKSETQNIYWMDVYRENRKIDLSKLSCNAKKVYLSML</sequence>
<dbReference type="AlphaFoldDB" id="A0A914QZI2"/>
<keyword evidence="2" id="KW-1185">Reference proteome</keyword>
<evidence type="ECO:0000313" key="3">
    <source>
        <dbReference type="WBParaSite" id="PDA_v2.g7508.t1"/>
    </source>
</evidence>
<accession>A0A914QZI2</accession>
<name>A0A914QZI2_9BILA</name>
<evidence type="ECO:0000313" key="2">
    <source>
        <dbReference type="Proteomes" id="UP000887578"/>
    </source>
</evidence>
<keyword evidence="1" id="KW-0175">Coiled coil</keyword>
<feature type="coiled-coil region" evidence="1">
    <location>
        <begin position="32"/>
        <end position="183"/>
    </location>
</feature>
<dbReference type="WBParaSite" id="PDA_v2.g7508.t1">
    <property type="protein sequence ID" value="PDA_v2.g7508.t1"/>
    <property type="gene ID" value="PDA_v2.g7508"/>
</dbReference>
<evidence type="ECO:0000256" key="1">
    <source>
        <dbReference type="SAM" id="Coils"/>
    </source>
</evidence>
<dbReference type="Proteomes" id="UP000887578">
    <property type="component" value="Unplaced"/>
</dbReference>
<protein>
    <submittedName>
        <fullName evidence="3">Uncharacterized protein</fullName>
    </submittedName>
</protein>
<proteinExistence type="predicted"/>
<organism evidence="2 3">
    <name type="scientific">Panagrolaimus davidi</name>
    <dbReference type="NCBI Taxonomy" id="227884"/>
    <lineage>
        <taxon>Eukaryota</taxon>
        <taxon>Metazoa</taxon>
        <taxon>Ecdysozoa</taxon>
        <taxon>Nematoda</taxon>
        <taxon>Chromadorea</taxon>
        <taxon>Rhabditida</taxon>
        <taxon>Tylenchina</taxon>
        <taxon>Panagrolaimomorpha</taxon>
        <taxon>Panagrolaimoidea</taxon>
        <taxon>Panagrolaimidae</taxon>
        <taxon>Panagrolaimus</taxon>
    </lineage>
</organism>
<reference evidence="3" key="1">
    <citation type="submission" date="2022-11" db="UniProtKB">
        <authorList>
            <consortium name="WormBaseParasite"/>
        </authorList>
    </citation>
    <scope>IDENTIFICATION</scope>
</reference>